<proteinExistence type="predicted"/>
<accession>A0A0N5BBJ5</accession>
<protein>
    <submittedName>
        <fullName evidence="2">Uncharacterized protein</fullName>
    </submittedName>
</protein>
<dbReference type="Proteomes" id="UP000046392">
    <property type="component" value="Unplaced"/>
</dbReference>
<name>A0A0N5BBJ5_STREA</name>
<evidence type="ECO:0000313" key="1">
    <source>
        <dbReference type="Proteomes" id="UP000046392"/>
    </source>
</evidence>
<reference evidence="2" key="1">
    <citation type="submission" date="2017-02" db="UniProtKB">
        <authorList>
            <consortium name="WormBaseParasite"/>
        </authorList>
    </citation>
    <scope>IDENTIFICATION</scope>
</reference>
<dbReference type="WBParaSite" id="SPAL_0000340200.1">
    <property type="protein sequence ID" value="SPAL_0000340200.1"/>
    <property type="gene ID" value="SPAL_0000340200"/>
</dbReference>
<dbReference type="AlphaFoldDB" id="A0A0N5BBJ5"/>
<keyword evidence="1" id="KW-1185">Reference proteome</keyword>
<evidence type="ECO:0000313" key="2">
    <source>
        <dbReference type="WBParaSite" id="SPAL_0000340200.1"/>
    </source>
</evidence>
<sequence length="74" mass="8581">MIMIPSAERKLLQGYKWTNCDAPRISIFFGLHDEYLKSVTLQYVSLVPVNEDYTPNIIGEMIIDMDINDNLIME</sequence>
<organism evidence="1 2">
    <name type="scientific">Strongyloides papillosus</name>
    <name type="common">Intestinal threadworm</name>
    <dbReference type="NCBI Taxonomy" id="174720"/>
    <lineage>
        <taxon>Eukaryota</taxon>
        <taxon>Metazoa</taxon>
        <taxon>Ecdysozoa</taxon>
        <taxon>Nematoda</taxon>
        <taxon>Chromadorea</taxon>
        <taxon>Rhabditida</taxon>
        <taxon>Tylenchina</taxon>
        <taxon>Panagrolaimomorpha</taxon>
        <taxon>Strongyloidoidea</taxon>
        <taxon>Strongyloididae</taxon>
        <taxon>Strongyloides</taxon>
    </lineage>
</organism>